<dbReference type="GO" id="GO:0005737">
    <property type="term" value="C:cytoplasm"/>
    <property type="evidence" value="ECO:0007669"/>
    <property type="project" value="TreeGrafter"/>
</dbReference>
<dbReference type="PANTHER" id="PTHR13812">
    <property type="entry name" value="KETIMINE REDUCTASE MU-CRYSTALLIN"/>
    <property type="match status" value="1"/>
</dbReference>
<gene>
    <name evidence="1" type="ORF">SAMN04489812_5289</name>
</gene>
<dbReference type="Proteomes" id="UP000199103">
    <property type="component" value="Chromosome I"/>
</dbReference>
<dbReference type="RefSeq" id="WP_091529193.1">
    <property type="nucleotide sequence ID" value="NZ_LT629772.1"/>
</dbReference>
<proteinExistence type="predicted"/>
<evidence type="ECO:0000313" key="2">
    <source>
        <dbReference type="Proteomes" id="UP000199103"/>
    </source>
</evidence>
<dbReference type="SUPFAM" id="SSF51735">
    <property type="entry name" value="NAD(P)-binding Rossmann-fold domains"/>
    <property type="match status" value="1"/>
</dbReference>
<dbReference type="InterPro" id="IPR003462">
    <property type="entry name" value="ODC_Mu_crystall"/>
</dbReference>
<dbReference type="InterPro" id="IPR023401">
    <property type="entry name" value="ODC_N"/>
</dbReference>
<dbReference type="Gene3D" id="3.30.1780.10">
    <property type="entry name" value="ornithine cyclodeaminase, domain 1"/>
    <property type="match status" value="1"/>
</dbReference>
<dbReference type="PIRSF" id="PIRSF001439">
    <property type="entry name" value="CryM"/>
    <property type="match status" value="1"/>
</dbReference>
<dbReference type="OrthoDB" id="3814544at2"/>
<sequence>MPLITLDDAATRSLLEPRVLISALREAFADLRDGAFELPQRLALADSGYLVMPTRHSGRESLVVKILSLAAGRDPMISGLVSWSSTATDRSVVAPAETITSLRTGAITGLATDLLAAPDASRLAIFGAGALAADQVRAVHAVRPLSEVTVVVRTPSRADPLMARLRAELPEVDLAVVAIGDRDLSRCDIICCATSSTAPLFAVTELAERVHINAVGSYKPSMHEFPSELITDAASVVVDDLAACMTESGELIDAVRADLIGTDDLTELTTIVGGAPAVSGRTVFKSVGVAIQDWAAMELLAASHS</sequence>
<protein>
    <submittedName>
        <fullName evidence="1">Ornithine cyclodeaminase</fullName>
    </submittedName>
</protein>
<keyword evidence="2" id="KW-1185">Reference proteome</keyword>
<accession>A0A1H1ZKY8</accession>
<name>A0A1H1ZKY8_9ACTN</name>
<evidence type="ECO:0000313" key="1">
    <source>
        <dbReference type="EMBL" id="SDT34330.1"/>
    </source>
</evidence>
<dbReference type="Gene3D" id="3.40.50.720">
    <property type="entry name" value="NAD(P)-binding Rossmann-like Domain"/>
    <property type="match status" value="1"/>
</dbReference>
<organism evidence="1 2">
    <name type="scientific">Microlunatus soli</name>
    <dbReference type="NCBI Taxonomy" id="630515"/>
    <lineage>
        <taxon>Bacteria</taxon>
        <taxon>Bacillati</taxon>
        <taxon>Actinomycetota</taxon>
        <taxon>Actinomycetes</taxon>
        <taxon>Propionibacteriales</taxon>
        <taxon>Propionibacteriaceae</taxon>
        <taxon>Microlunatus</taxon>
    </lineage>
</organism>
<dbReference type="Pfam" id="PF02423">
    <property type="entry name" value="OCD_Mu_crystall"/>
    <property type="match status" value="1"/>
</dbReference>
<dbReference type="InterPro" id="IPR036291">
    <property type="entry name" value="NAD(P)-bd_dom_sf"/>
</dbReference>
<dbReference type="AlphaFoldDB" id="A0A1H1ZKY8"/>
<dbReference type="PANTHER" id="PTHR13812:SF19">
    <property type="entry name" value="KETIMINE REDUCTASE MU-CRYSTALLIN"/>
    <property type="match status" value="1"/>
</dbReference>
<dbReference type="EMBL" id="LT629772">
    <property type="protein sequence ID" value="SDT34330.1"/>
    <property type="molecule type" value="Genomic_DNA"/>
</dbReference>
<dbReference type="STRING" id="630515.SAMN04489812_5289"/>
<reference evidence="1 2" key="1">
    <citation type="submission" date="2016-10" db="EMBL/GenBank/DDBJ databases">
        <authorList>
            <person name="de Groot N.N."/>
        </authorList>
    </citation>
    <scope>NUCLEOTIDE SEQUENCE [LARGE SCALE GENOMIC DNA]</scope>
    <source>
        <strain evidence="1 2">DSM 21800</strain>
    </source>
</reference>